<organism evidence="1 2">
    <name type="scientific">Clarias magur</name>
    <name type="common">Asian catfish</name>
    <name type="synonym">Macropteronotus magur</name>
    <dbReference type="NCBI Taxonomy" id="1594786"/>
    <lineage>
        <taxon>Eukaryota</taxon>
        <taxon>Metazoa</taxon>
        <taxon>Chordata</taxon>
        <taxon>Craniata</taxon>
        <taxon>Vertebrata</taxon>
        <taxon>Euteleostomi</taxon>
        <taxon>Actinopterygii</taxon>
        <taxon>Neopterygii</taxon>
        <taxon>Teleostei</taxon>
        <taxon>Ostariophysi</taxon>
        <taxon>Siluriformes</taxon>
        <taxon>Clariidae</taxon>
        <taxon>Clarias</taxon>
    </lineage>
</organism>
<evidence type="ECO:0000313" key="1">
    <source>
        <dbReference type="EMBL" id="KAF5884638.1"/>
    </source>
</evidence>
<dbReference type="EMBL" id="QNUK01001290">
    <property type="protein sequence ID" value="KAF5884638.1"/>
    <property type="molecule type" value="Genomic_DNA"/>
</dbReference>
<evidence type="ECO:0000313" key="2">
    <source>
        <dbReference type="Proteomes" id="UP000727407"/>
    </source>
</evidence>
<name>A0A8J4TD08_CLAMG</name>
<sequence length="99" mass="11491">MEAKLRVIFGQRIEKLVLASGIPSTVEELQKIVKETFAITYEFSLQYLDSEFEDYFTLNKTDLIKHKDTIKVFETVQVVLNLLPVRNTESAQLETDYDT</sequence>
<keyword evidence="2" id="KW-1185">Reference proteome</keyword>
<dbReference type="Proteomes" id="UP000727407">
    <property type="component" value="Unassembled WGS sequence"/>
</dbReference>
<proteinExistence type="predicted"/>
<protein>
    <submittedName>
        <fullName evidence="1">Uncharacterized protein</fullName>
    </submittedName>
</protein>
<gene>
    <name evidence="1" type="ORF">DAT39_022829</name>
</gene>
<dbReference type="OrthoDB" id="8949254at2759"/>
<accession>A0A8J4TD08</accession>
<dbReference type="AlphaFoldDB" id="A0A8J4TD08"/>
<reference evidence="1" key="1">
    <citation type="submission" date="2020-07" db="EMBL/GenBank/DDBJ databases">
        <title>Clarias magur genome sequencing, assembly and annotation.</title>
        <authorList>
            <person name="Kushwaha B."/>
            <person name="Kumar R."/>
            <person name="Das P."/>
            <person name="Joshi C.G."/>
            <person name="Kumar D."/>
            <person name="Nagpure N.S."/>
            <person name="Pandey M."/>
            <person name="Agarwal S."/>
            <person name="Srivastava S."/>
            <person name="Singh M."/>
            <person name="Sahoo L."/>
            <person name="Jayasankar P."/>
            <person name="Meher P.K."/>
            <person name="Koringa P.G."/>
            <person name="Iquebal M.A."/>
            <person name="Das S.P."/>
            <person name="Bit A."/>
            <person name="Patnaik S."/>
            <person name="Patel N."/>
            <person name="Shah T.M."/>
            <person name="Hinsu A."/>
            <person name="Jena J.K."/>
        </authorList>
    </citation>
    <scope>NUCLEOTIDE SEQUENCE</scope>
    <source>
        <strain evidence="1">CIFAMagur01</strain>
        <tissue evidence="1">Testis</tissue>
    </source>
</reference>
<comment type="caution">
    <text evidence="1">The sequence shown here is derived from an EMBL/GenBank/DDBJ whole genome shotgun (WGS) entry which is preliminary data.</text>
</comment>
<feature type="non-terminal residue" evidence="1">
    <location>
        <position position="99"/>
    </location>
</feature>